<dbReference type="PROSITE" id="PS50850">
    <property type="entry name" value="MFS"/>
    <property type="match status" value="1"/>
</dbReference>
<dbReference type="PANTHER" id="PTHR45757:SF11">
    <property type="entry name" value="MAJOR FACILITATOR SUPERFAMILY (MFS) PROFILE DOMAIN-CONTAINING PROTEIN"/>
    <property type="match status" value="1"/>
</dbReference>
<accession>A0A8S1HEV0</accession>
<feature type="transmembrane region" description="Helical" evidence="2">
    <location>
        <begin position="165"/>
        <end position="185"/>
    </location>
</feature>
<sequence length="468" mass="51026">MSMKLDEHQNEDQDRSKIHFGHKTRFVILILGMLCLTTINGNAMTMNFTVICMQDVVIDQKGNSSEPHWLESTQDVSLLFSALAVGQLLGTIPSVHLFSNAGVRLTLTIYGAFSAIGTILVPIAVSIGFPAVIFVRVMQGIGSSIIFTALGAISDRWAPKSEMSTYVAVLSCGLQLSFIVVNPLAGLMCGSTLGWRALYYVLGVFSITIFVIFFFFYSDCPSNHRNVSSLELKKIGEGKAPKSTAGVPYKAMVKDRVIVGIWLSVIGGNLGFFMLMYYGPTYLNKVLKFDVTETGFANALPYVLAVVVKMVAGPLSDYSTCVSERIRMIVFATVSQAAMAIGLIVMALTTNRIVAQIAFTTAIVLVGCNVVGVVKCAQLVARQYIHFVMAVISFTACISTFILPIIVGWMCPDNTPEQWCRFFLCIAALIALTNVAFPIVATTEPAEYTKPGWNEENKRKSGQAWLEG</sequence>
<dbReference type="EMBL" id="CAJGYM010000038">
    <property type="protein sequence ID" value="CAD6193745.1"/>
    <property type="molecule type" value="Genomic_DNA"/>
</dbReference>
<evidence type="ECO:0000313" key="4">
    <source>
        <dbReference type="EMBL" id="CAD6193745.1"/>
    </source>
</evidence>
<feature type="transmembrane region" description="Helical" evidence="2">
    <location>
        <begin position="328"/>
        <end position="347"/>
    </location>
</feature>
<feature type="transmembrane region" description="Helical" evidence="2">
    <location>
        <begin position="107"/>
        <end position="127"/>
    </location>
</feature>
<dbReference type="Gene3D" id="1.20.1250.20">
    <property type="entry name" value="MFS general substrate transporter like domains"/>
    <property type="match status" value="2"/>
</dbReference>
<feature type="transmembrane region" description="Helical" evidence="2">
    <location>
        <begin position="133"/>
        <end position="153"/>
    </location>
</feature>
<dbReference type="PANTHER" id="PTHR45757">
    <property type="entry name" value="PROTEIN CBG23364-RELATED"/>
    <property type="match status" value="1"/>
</dbReference>
<feature type="transmembrane region" description="Helical" evidence="2">
    <location>
        <begin position="384"/>
        <end position="409"/>
    </location>
</feature>
<keyword evidence="2" id="KW-0472">Membrane</keyword>
<protein>
    <recommendedName>
        <fullName evidence="3">Major facilitator superfamily (MFS) profile domain-containing protein</fullName>
    </recommendedName>
</protein>
<dbReference type="InterPro" id="IPR020846">
    <property type="entry name" value="MFS_dom"/>
</dbReference>
<feature type="transmembrane region" description="Helical" evidence="2">
    <location>
        <begin position="353"/>
        <end position="372"/>
    </location>
</feature>
<feature type="transmembrane region" description="Helical" evidence="2">
    <location>
        <begin position="76"/>
        <end position="95"/>
    </location>
</feature>
<keyword evidence="5" id="KW-1185">Reference proteome</keyword>
<dbReference type="GO" id="GO:0022857">
    <property type="term" value="F:transmembrane transporter activity"/>
    <property type="evidence" value="ECO:0007669"/>
    <property type="project" value="InterPro"/>
</dbReference>
<dbReference type="Pfam" id="PF07690">
    <property type="entry name" value="MFS_1"/>
    <property type="match status" value="1"/>
</dbReference>
<feature type="domain" description="Major facilitator superfamily (MFS) profile" evidence="3">
    <location>
        <begin position="33"/>
        <end position="445"/>
    </location>
</feature>
<dbReference type="GO" id="GO:0016020">
    <property type="term" value="C:membrane"/>
    <property type="evidence" value="ECO:0007669"/>
    <property type="project" value="UniProtKB-SubCell"/>
</dbReference>
<dbReference type="OrthoDB" id="2985014at2759"/>
<comment type="caution">
    <text evidence="4">The sequence shown here is derived from an EMBL/GenBank/DDBJ whole genome shotgun (WGS) entry which is preliminary data.</text>
</comment>
<comment type="subcellular location">
    <subcellularLocation>
        <location evidence="1">Membrane</location>
        <topology evidence="1">Multi-pass membrane protein</topology>
    </subcellularLocation>
</comment>
<reference evidence="4" key="1">
    <citation type="submission" date="2020-10" db="EMBL/GenBank/DDBJ databases">
        <authorList>
            <person name="Kikuchi T."/>
        </authorList>
    </citation>
    <scope>NUCLEOTIDE SEQUENCE</scope>
    <source>
        <strain evidence="4">NKZ352</strain>
    </source>
</reference>
<evidence type="ECO:0000256" key="1">
    <source>
        <dbReference type="ARBA" id="ARBA00004141"/>
    </source>
</evidence>
<keyword evidence="2" id="KW-0812">Transmembrane</keyword>
<dbReference type="InterPro" id="IPR036259">
    <property type="entry name" value="MFS_trans_sf"/>
</dbReference>
<keyword evidence="2" id="KW-1133">Transmembrane helix</keyword>
<dbReference type="InterPro" id="IPR011701">
    <property type="entry name" value="MFS"/>
</dbReference>
<feature type="transmembrane region" description="Helical" evidence="2">
    <location>
        <begin position="299"/>
        <end position="316"/>
    </location>
</feature>
<feature type="transmembrane region" description="Helical" evidence="2">
    <location>
        <begin position="421"/>
        <end position="441"/>
    </location>
</feature>
<evidence type="ECO:0000256" key="2">
    <source>
        <dbReference type="SAM" id="Phobius"/>
    </source>
</evidence>
<dbReference type="AlphaFoldDB" id="A0A8S1HEV0"/>
<feature type="transmembrane region" description="Helical" evidence="2">
    <location>
        <begin position="197"/>
        <end position="217"/>
    </location>
</feature>
<organism evidence="4 5">
    <name type="scientific">Caenorhabditis auriculariae</name>
    <dbReference type="NCBI Taxonomy" id="2777116"/>
    <lineage>
        <taxon>Eukaryota</taxon>
        <taxon>Metazoa</taxon>
        <taxon>Ecdysozoa</taxon>
        <taxon>Nematoda</taxon>
        <taxon>Chromadorea</taxon>
        <taxon>Rhabditida</taxon>
        <taxon>Rhabditina</taxon>
        <taxon>Rhabditomorpha</taxon>
        <taxon>Rhabditoidea</taxon>
        <taxon>Rhabditidae</taxon>
        <taxon>Peloderinae</taxon>
        <taxon>Caenorhabditis</taxon>
    </lineage>
</organism>
<proteinExistence type="predicted"/>
<feature type="transmembrane region" description="Helical" evidence="2">
    <location>
        <begin position="257"/>
        <end position="279"/>
    </location>
</feature>
<feature type="transmembrane region" description="Helical" evidence="2">
    <location>
        <begin position="26"/>
        <end position="44"/>
    </location>
</feature>
<dbReference type="Proteomes" id="UP000835052">
    <property type="component" value="Unassembled WGS sequence"/>
</dbReference>
<name>A0A8S1HEV0_9PELO</name>
<gene>
    <name evidence="4" type="ORF">CAUJ_LOCUS9664</name>
</gene>
<evidence type="ECO:0000259" key="3">
    <source>
        <dbReference type="PROSITE" id="PS50850"/>
    </source>
</evidence>
<evidence type="ECO:0000313" key="5">
    <source>
        <dbReference type="Proteomes" id="UP000835052"/>
    </source>
</evidence>
<dbReference type="SUPFAM" id="SSF103473">
    <property type="entry name" value="MFS general substrate transporter"/>
    <property type="match status" value="1"/>
</dbReference>